<accession>A0AAJ7SHH0</accession>
<dbReference type="PROSITE" id="PS50011">
    <property type="entry name" value="PROTEIN_KINASE_DOM"/>
    <property type="match status" value="1"/>
</dbReference>
<dbReference type="SMART" id="SM00220">
    <property type="entry name" value="S_TKc"/>
    <property type="match status" value="1"/>
</dbReference>
<dbReference type="GO" id="GO:0004674">
    <property type="term" value="F:protein serine/threonine kinase activity"/>
    <property type="evidence" value="ECO:0007669"/>
    <property type="project" value="UniProtKB-KW"/>
</dbReference>
<evidence type="ECO:0000256" key="6">
    <source>
        <dbReference type="ARBA" id="ARBA00022777"/>
    </source>
</evidence>
<dbReference type="AlphaFoldDB" id="A0AAJ7SHH0"/>
<comment type="catalytic activity">
    <reaction evidence="10">
        <text>L-seryl-[protein] + ATP = O-phospho-L-seryl-[protein] + ADP + H(+)</text>
        <dbReference type="Rhea" id="RHEA:17989"/>
        <dbReference type="Rhea" id="RHEA-COMP:9863"/>
        <dbReference type="Rhea" id="RHEA-COMP:11604"/>
        <dbReference type="ChEBI" id="CHEBI:15378"/>
        <dbReference type="ChEBI" id="CHEBI:29999"/>
        <dbReference type="ChEBI" id="CHEBI:30616"/>
        <dbReference type="ChEBI" id="CHEBI:83421"/>
        <dbReference type="ChEBI" id="CHEBI:456216"/>
        <dbReference type="EC" id="2.7.11.1"/>
    </reaction>
</comment>
<evidence type="ECO:0000256" key="10">
    <source>
        <dbReference type="ARBA" id="ARBA00048679"/>
    </source>
</evidence>
<dbReference type="InterPro" id="IPR011009">
    <property type="entry name" value="Kinase-like_dom_sf"/>
</dbReference>
<dbReference type="KEGG" id="goe:114828527"/>
<keyword evidence="6" id="KW-0418">Kinase</keyword>
<protein>
    <recommendedName>
        <fullName evidence="2">Serine/threonine-protein kinase greatwall</fullName>
        <ecNumber evidence="1">2.7.11.1</ecNumber>
    </recommendedName>
    <alternativeName>
        <fullName evidence="8">Microtubule-associated serine/threonine-protein kinase-like</fullName>
    </alternativeName>
</protein>
<feature type="region of interest" description="Disordered" evidence="11">
    <location>
        <begin position="1"/>
        <end position="22"/>
    </location>
</feature>
<keyword evidence="7" id="KW-0067">ATP-binding</keyword>
<evidence type="ECO:0000256" key="2">
    <source>
        <dbReference type="ARBA" id="ARBA00022148"/>
    </source>
</evidence>
<name>A0AAJ7SHH0_9ACAR</name>
<dbReference type="GO" id="GO:0005524">
    <property type="term" value="F:ATP binding"/>
    <property type="evidence" value="ECO:0007669"/>
    <property type="project" value="UniProtKB-KW"/>
</dbReference>
<dbReference type="Gene3D" id="1.10.510.10">
    <property type="entry name" value="Transferase(Phosphotransferase) domain 1"/>
    <property type="match status" value="1"/>
</dbReference>
<dbReference type="PROSITE" id="PS00108">
    <property type="entry name" value="PROTEIN_KINASE_ST"/>
    <property type="match status" value="1"/>
</dbReference>
<gene>
    <name evidence="14" type="primary">LOC114828527</name>
</gene>
<sequence>MRLGSRNKVAHPEDNIHLDGPELNRRGYSDKVLKLKVLTRTAMRTVRSKNGKMVSAARSDLSNFVRENSFSRRPRLWATPIENYLAEQVQLTAEGLLIRIQNDALTFLDVREDLANLLSLFERISDNDKDSAEVLSMYLRALLLILTPVASALEEVSHVRCTNWIAVREILPAVPDSATRRKKRGKERGILVPSVSNLAKSRLLGAGGFGAVYKVLFNGRIVMTCKIISSKKLKRERVKCADKLVASVAKSHFVVKIYASFEAKGAFVSLMEYVPGIDLYRILKNQPSLSPQIIRIVIAQLCLAIQFLHMTGFIHRDIKPSNIMLQADCRICIIDFETCKVCSANFLERVTSSFVRKTYAEFRDGQSAGTLHYIAPEVLNRSSYGRAIDWWSLGVTAFMFGAQTLPFRGKDDKSLQKKITSKTQNVDFDLVLDPTFRNLIQKWLQKRPLDRLTGHRMTTIMAHEYFEGVDWPKLERSSSLGMNRELREYFMVDAAGRYTPRSDSEVCKPRYRPLLDIHDLKDQKKHTPLYTFVSSGMQQMLKSIDTDEPFARSWDDRTDPLGCRISLDLTCSQKAGHFFEGSCVQRVIPDGSNSAAASDRNKDREIIKKYFMTPNSTRQKLEPLSIRPSAMTVRLLYTAISGRAGIAVLVNRFWRFPESPPEDCMVSAEQILKYSEAQISTGIVYLATPVKNGTAAHSGAGWTSEFTTRGDIFTEA</sequence>
<dbReference type="Pfam" id="PF00069">
    <property type="entry name" value="Pkinase"/>
    <property type="match status" value="1"/>
</dbReference>
<proteinExistence type="predicted"/>
<dbReference type="InterPro" id="IPR050236">
    <property type="entry name" value="Ser_Thr_kinase_AGC"/>
</dbReference>
<dbReference type="EC" id="2.7.11.1" evidence="1"/>
<dbReference type="GeneID" id="114828527"/>
<keyword evidence="4" id="KW-0808">Transferase</keyword>
<dbReference type="Proteomes" id="UP000694867">
    <property type="component" value="Unplaced"/>
</dbReference>
<reference evidence="14" key="1">
    <citation type="submission" date="2025-08" db="UniProtKB">
        <authorList>
            <consortium name="RefSeq"/>
        </authorList>
    </citation>
    <scope>IDENTIFICATION</scope>
</reference>
<dbReference type="PANTHER" id="PTHR24356">
    <property type="entry name" value="SERINE/THREONINE-PROTEIN KINASE"/>
    <property type="match status" value="1"/>
</dbReference>
<dbReference type="InterPro" id="IPR000719">
    <property type="entry name" value="Prot_kinase_dom"/>
</dbReference>
<keyword evidence="3" id="KW-0723">Serine/threonine-protein kinase</keyword>
<organism evidence="13 14">
    <name type="scientific">Galendromus occidentalis</name>
    <name type="common">western predatory mite</name>
    <dbReference type="NCBI Taxonomy" id="34638"/>
    <lineage>
        <taxon>Eukaryota</taxon>
        <taxon>Metazoa</taxon>
        <taxon>Ecdysozoa</taxon>
        <taxon>Arthropoda</taxon>
        <taxon>Chelicerata</taxon>
        <taxon>Arachnida</taxon>
        <taxon>Acari</taxon>
        <taxon>Parasitiformes</taxon>
        <taxon>Mesostigmata</taxon>
        <taxon>Gamasina</taxon>
        <taxon>Phytoseioidea</taxon>
        <taxon>Phytoseiidae</taxon>
        <taxon>Typhlodrominae</taxon>
        <taxon>Galendromus</taxon>
    </lineage>
</organism>
<dbReference type="SUPFAM" id="SSF56112">
    <property type="entry name" value="Protein kinase-like (PK-like)"/>
    <property type="match status" value="1"/>
</dbReference>
<feature type="compositionally biased region" description="Basic and acidic residues" evidence="11">
    <location>
        <begin position="10"/>
        <end position="22"/>
    </location>
</feature>
<dbReference type="Gene3D" id="3.30.200.20">
    <property type="entry name" value="Phosphorylase Kinase, domain 1"/>
    <property type="match status" value="1"/>
</dbReference>
<evidence type="ECO:0000313" key="13">
    <source>
        <dbReference type="Proteomes" id="UP000694867"/>
    </source>
</evidence>
<comment type="catalytic activity">
    <reaction evidence="9">
        <text>L-threonyl-[protein] + ATP = O-phospho-L-threonyl-[protein] + ADP + H(+)</text>
        <dbReference type="Rhea" id="RHEA:46608"/>
        <dbReference type="Rhea" id="RHEA-COMP:11060"/>
        <dbReference type="Rhea" id="RHEA-COMP:11605"/>
        <dbReference type="ChEBI" id="CHEBI:15378"/>
        <dbReference type="ChEBI" id="CHEBI:30013"/>
        <dbReference type="ChEBI" id="CHEBI:30616"/>
        <dbReference type="ChEBI" id="CHEBI:61977"/>
        <dbReference type="ChEBI" id="CHEBI:456216"/>
        <dbReference type="EC" id="2.7.11.1"/>
    </reaction>
</comment>
<evidence type="ECO:0000256" key="7">
    <source>
        <dbReference type="ARBA" id="ARBA00022840"/>
    </source>
</evidence>
<evidence type="ECO:0000256" key="5">
    <source>
        <dbReference type="ARBA" id="ARBA00022741"/>
    </source>
</evidence>
<evidence type="ECO:0000256" key="8">
    <source>
        <dbReference type="ARBA" id="ARBA00033099"/>
    </source>
</evidence>
<dbReference type="PANTHER" id="PTHR24356:SF1">
    <property type="entry name" value="SERINE_THREONINE-PROTEIN KINASE GREATWALL"/>
    <property type="match status" value="1"/>
</dbReference>
<keyword evidence="5" id="KW-0547">Nucleotide-binding</keyword>
<evidence type="ECO:0000256" key="3">
    <source>
        <dbReference type="ARBA" id="ARBA00022527"/>
    </source>
</evidence>
<feature type="domain" description="Protein kinase" evidence="12">
    <location>
        <begin position="198"/>
        <end position="466"/>
    </location>
</feature>
<evidence type="ECO:0000256" key="9">
    <source>
        <dbReference type="ARBA" id="ARBA00047899"/>
    </source>
</evidence>
<keyword evidence="13" id="KW-1185">Reference proteome</keyword>
<evidence type="ECO:0000259" key="12">
    <source>
        <dbReference type="PROSITE" id="PS50011"/>
    </source>
</evidence>
<evidence type="ECO:0000256" key="1">
    <source>
        <dbReference type="ARBA" id="ARBA00012513"/>
    </source>
</evidence>
<dbReference type="RefSeq" id="XP_028968858.1">
    <property type="nucleotide sequence ID" value="XM_029113025.1"/>
</dbReference>
<evidence type="ECO:0000256" key="4">
    <source>
        <dbReference type="ARBA" id="ARBA00022679"/>
    </source>
</evidence>
<evidence type="ECO:0000256" key="11">
    <source>
        <dbReference type="SAM" id="MobiDB-lite"/>
    </source>
</evidence>
<evidence type="ECO:0000313" key="14">
    <source>
        <dbReference type="RefSeq" id="XP_028968858.1"/>
    </source>
</evidence>
<dbReference type="InterPro" id="IPR008271">
    <property type="entry name" value="Ser/Thr_kinase_AS"/>
</dbReference>